<evidence type="ECO:0000313" key="2">
    <source>
        <dbReference type="EMBL" id="QHS79944.1"/>
    </source>
</evidence>
<feature type="transmembrane region" description="Helical" evidence="1">
    <location>
        <begin position="38"/>
        <end position="66"/>
    </location>
</feature>
<dbReference type="AlphaFoldDB" id="A0A6C0AJG8"/>
<accession>A0A6C0AJG8</accession>
<sequence length="75" mass="8268">MYDLFTTALLFVLLTPGVLLSLPNGGHGDITTALVHALVFWIILRFISGYISWWVIWVAALVVIGYRFSVPSSGT</sequence>
<keyword evidence="1" id="KW-0812">Transmembrane</keyword>
<keyword evidence="1" id="KW-1133">Transmembrane helix</keyword>
<organism evidence="2">
    <name type="scientific">viral metagenome</name>
    <dbReference type="NCBI Taxonomy" id="1070528"/>
    <lineage>
        <taxon>unclassified sequences</taxon>
        <taxon>metagenomes</taxon>
        <taxon>organismal metagenomes</taxon>
    </lineage>
</organism>
<evidence type="ECO:0000256" key="1">
    <source>
        <dbReference type="SAM" id="Phobius"/>
    </source>
</evidence>
<dbReference type="EMBL" id="MN740664">
    <property type="protein sequence ID" value="QHS79944.1"/>
    <property type="molecule type" value="Genomic_DNA"/>
</dbReference>
<keyword evidence="1" id="KW-0472">Membrane</keyword>
<name>A0A6C0AJG8_9ZZZZ</name>
<proteinExistence type="predicted"/>
<reference evidence="2" key="1">
    <citation type="journal article" date="2020" name="Nature">
        <title>Giant virus diversity and host interactions through global metagenomics.</title>
        <authorList>
            <person name="Schulz F."/>
            <person name="Roux S."/>
            <person name="Paez-Espino D."/>
            <person name="Jungbluth S."/>
            <person name="Walsh D.A."/>
            <person name="Denef V.J."/>
            <person name="McMahon K.D."/>
            <person name="Konstantinidis K.T."/>
            <person name="Eloe-Fadrosh E.A."/>
            <person name="Kyrpides N.C."/>
            <person name="Woyke T."/>
        </authorList>
    </citation>
    <scope>NUCLEOTIDE SEQUENCE</scope>
    <source>
        <strain evidence="2">GVMAG-S-1035375-24</strain>
    </source>
</reference>
<protein>
    <submittedName>
        <fullName evidence="2">Uncharacterized protein</fullName>
    </submittedName>
</protein>